<feature type="transmembrane region" description="Helical" evidence="5">
    <location>
        <begin position="336"/>
        <end position="356"/>
    </location>
</feature>
<keyword evidence="4 5" id="KW-0472">Membrane</keyword>
<dbReference type="PANTHER" id="PTHR23291">
    <property type="entry name" value="BAX INHIBITOR-RELATED"/>
    <property type="match status" value="1"/>
</dbReference>
<comment type="subcellular location">
    <subcellularLocation>
        <location evidence="1">Membrane</location>
        <topology evidence="1">Multi-pass membrane protein</topology>
    </subcellularLocation>
</comment>
<dbReference type="EMBL" id="QUSY01001278">
    <property type="protein sequence ID" value="RHY25484.1"/>
    <property type="molecule type" value="Genomic_DNA"/>
</dbReference>
<dbReference type="AlphaFoldDB" id="A0A3R6VGX6"/>
<evidence type="ECO:0000256" key="2">
    <source>
        <dbReference type="ARBA" id="ARBA00022692"/>
    </source>
</evidence>
<gene>
    <name evidence="6" type="ORF">DYB32_008288</name>
</gene>
<keyword evidence="2 5" id="KW-0812">Transmembrane</keyword>
<evidence type="ECO:0000313" key="6">
    <source>
        <dbReference type="EMBL" id="RHY25484.1"/>
    </source>
</evidence>
<evidence type="ECO:0000256" key="4">
    <source>
        <dbReference type="ARBA" id="ARBA00023136"/>
    </source>
</evidence>
<feature type="transmembrane region" description="Helical" evidence="5">
    <location>
        <begin position="213"/>
        <end position="231"/>
    </location>
</feature>
<reference evidence="6 7" key="1">
    <citation type="submission" date="2018-08" db="EMBL/GenBank/DDBJ databases">
        <title>Aphanomyces genome sequencing and annotation.</title>
        <authorList>
            <person name="Minardi D."/>
            <person name="Oidtmann B."/>
            <person name="Van Der Giezen M."/>
            <person name="Studholme D.J."/>
        </authorList>
    </citation>
    <scope>NUCLEOTIDE SEQUENCE [LARGE SCALE GENOMIC DNA]</scope>
    <source>
        <strain evidence="6 7">NJM0002</strain>
    </source>
</reference>
<feature type="transmembrane region" description="Helical" evidence="5">
    <location>
        <begin position="238"/>
        <end position="257"/>
    </location>
</feature>
<feature type="transmembrane region" description="Helical" evidence="5">
    <location>
        <begin position="177"/>
        <end position="201"/>
    </location>
</feature>
<keyword evidence="7" id="KW-1185">Reference proteome</keyword>
<accession>A0A3R6VGX6</accession>
<feature type="transmembrane region" description="Helical" evidence="5">
    <location>
        <begin position="304"/>
        <end position="324"/>
    </location>
</feature>
<evidence type="ECO:0000256" key="3">
    <source>
        <dbReference type="ARBA" id="ARBA00022989"/>
    </source>
</evidence>
<keyword evidence="3 5" id="KW-1133">Transmembrane helix</keyword>
<evidence type="ECO:0000313" key="7">
    <source>
        <dbReference type="Proteomes" id="UP000285060"/>
    </source>
</evidence>
<dbReference type="GO" id="GO:0016020">
    <property type="term" value="C:membrane"/>
    <property type="evidence" value="ECO:0007669"/>
    <property type="project" value="UniProtKB-SubCell"/>
</dbReference>
<feature type="transmembrane region" description="Helical" evidence="5">
    <location>
        <begin position="376"/>
        <end position="395"/>
    </location>
</feature>
<dbReference type="Proteomes" id="UP000285060">
    <property type="component" value="Unassembled WGS sequence"/>
</dbReference>
<proteinExistence type="predicted"/>
<protein>
    <submittedName>
        <fullName evidence="6">Uncharacterized protein</fullName>
    </submittedName>
</protein>
<dbReference type="PANTHER" id="PTHR23291:SF50">
    <property type="entry name" value="PROTEIN LIFEGUARD 4"/>
    <property type="match status" value="1"/>
</dbReference>
<dbReference type="VEuPathDB" id="FungiDB:H310_04276"/>
<comment type="caution">
    <text evidence="6">The sequence shown here is derived from an EMBL/GenBank/DDBJ whole genome shotgun (WGS) entry which is preliminary data.</text>
</comment>
<evidence type="ECO:0000256" key="1">
    <source>
        <dbReference type="ARBA" id="ARBA00004141"/>
    </source>
</evidence>
<name>A0A3R6VGX6_9STRA</name>
<feature type="transmembrane region" description="Helical" evidence="5">
    <location>
        <begin position="263"/>
        <end position="283"/>
    </location>
</feature>
<organism evidence="6 7">
    <name type="scientific">Aphanomyces invadans</name>
    <dbReference type="NCBI Taxonomy" id="157072"/>
    <lineage>
        <taxon>Eukaryota</taxon>
        <taxon>Sar</taxon>
        <taxon>Stramenopiles</taxon>
        <taxon>Oomycota</taxon>
        <taxon>Saprolegniomycetes</taxon>
        <taxon>Saprolegniales</taxon>
        <taxon>Verrucalvaceae</taxon>
        <taxon>Aphanomyces</taxon>
    </lineage>
</organism>
<sequence length="441" mass="47785">MWGVSRETVPAVAVSVFASGGMHPEASLQDMVEVAASPAEPRRTDVVLSSNALDRPLPGPPSSELVQLEHVSIVMLHPNVTTDIRAIVNTCNEQSQATRRGSVAANTTFVTAKPEARNSVIHLQRQLQGHCDTSSRVRTSRAHFDMTTLRTGDNPIDDPFAIANLPPDIQRGFRMKVFGLLAVQLLYVSMTTSILTFAPTVQRGLWTWLQEDYAAVVLLAAFVAGLVVLHAVKYSYPVNYIVFAIFSTCQAVLVTAIGIQFDTYAGCVACYASLLVVLLLMEFSTAKSGALFMGRARELVPIRVAGAGAFVVAAVPLAVAYGIFQDMLMTPLEFVLVLAFVVLMTTWFACDVSYICKRLSPDEYMQGTVFFYTDMLVFLMVVFTLVAMATTGTALPGMCSSCRCLFDPIGGNSPDDTRDGAHDDAVPHVVPMAAIPPTEQR</sequence>
<dbReference type="InterPro" id="IPR006214">
    <property type="entry name" value="Bax_inhibitor_1-related"/>
</dbReference>
<evidence type="ECO:0000256" key="5">
    <source>
        <dbReference type="SAM" id="Phobius"/>
    </source>
</evidence>